<feature type="compositionally biased region" description="Basic and acidic residues" evidence="1">
    <location>
        <begin position="1467"/>
        <end position="1488"/>
    </location>
</feature>
<dbReference type="Pfam" id="PF15936">
    <property type="entry name" value="DUF4749"/>
    <property type="match status" value="1"/>
</dbReference>
<feature type="compositionally biased region" description="Basic and acidic residues" evidence="1">
    <location>
        <begin position="374"/>
        <end position="395"/>
    </location>
</feature>
<feature type="domain" description="Zasp-like motif" evidence="2">
    <location>
        <begin position="7"/>
        <end position="32"/>
    </location>
</feature>
<evidence type="ECO:0000256" key="1">
    <source>
        <dbReference type="SAM" id="MobiDB-lite"/>
    </source>
</evidence>
<feature type="region of interest" description="Disordered" evidence="1">
    <location>
        <begin position="1421"/>
        <end position="1440"/>
    </location>
</feature>
<dbReference type="Proteomes" id="UP000075880">
    <property type="component" value="Unassembled WGS sequence"/>
</dbReference>
<feature type="compositionally biased region" description="Pro residues" evidence="1">
    <location>
        <begin position="880"/>
        <end position="891"/>
    </location>
</feature>
<keyword evidence="4" id="KW-1185">Reference proteome</keyword>
<sequence>MAAMQRRLVHKQFNSPINLYSQKNIQETLDRELKLLSNGAVGIDFDDPSTTKPPSLAKSAVLAALEEEEREKSRGTGRQSRSRQSMARLQAPPATPCIDRETVLKINRRSLQRRHRSCENVWPPRPSPSEGHHQRHPSPTGNTRERAGLEGRGTQQQQDFDQEFAIGGGRRYGSHDSVYFDERVRRQHKIEPLRTLFDKENVVLTDWGHRPTSAPANAPEGVAWVYKNDNHVYGDGHNEEEPGFQRPLDGSKYATTQEGNRTDDGRSLQDMDQSGGCDERLHRLTTPRRTARFEGDFRSDGLEERLNRAAAAAAEATKGECNHHYNHHWMEAHPPVPPPRRYYLPMDKIAGGELEATVRLFQDMSITTGQLVERRSATPSHEWKPSGQQHERSKSAQEQPMPAQDRANQAAGLLRDGIESKPPLKLKSASGRTTPRTRGPSPVGVSGGLQRHQTFADVSSIEETSAVQRPNPRDAMDNETIEGTRRGAPDVGDTAGRTWANDEFNINSNTEQNLTTAERSSTPACEPAGLQLHRKPPKHGHSIGSPSPTPLTSAVNLMPPTVTSPAPVQGADQLPTANYFDKQWLRHPNETVGSSQPVRFPLATGGLDQFVFPLRAELEAPEKPPAGGRSHGVDHKFDSSVQLTGTPTTTLEEIHNYNEKLITDTTGSRAMTAAIDAGATTPRPTAEGRCWPPHSSALNVANQPNRNWINLNSNQIYHQQRSGATGRALADRDCQRVSPVLALPGGRLAGDVYPTTGDHGDRHPGGDAATNGTTDPERPGETGRTHVAYGSDESGPTERRPHVHREGPHRAAITTATTAAENANDNLQRHFRRGEGRPRTDYNYDNKSVRSHYRPGASPVPPPADNARLPDDAPQRYVTPSPPPPPFPEPQLAPERRPRARSGSSGSSVKINEIFEFPPPPPYPCDCGGPDGEGEPLAGWATEEDRRTNVNEFESDRMRAGGDTGRDYATSEYTYHPTAVGTTPTRNQSVHASVCPQLSEQCAGDNDVTNAGGGHDQPRRSRALQRTPLPDGSQRNVSHPGALGTEEKTSFDGRATLCVVRSRTPAPGVNVGSDYFRTNFTAGEPSLTNANTVRNLGEEQNKYRTGTMVDKSIGDDRGRQCSSAANRSDLPTDAGAYAKALGEQLQPPASAPVPRMISFTDGEFIFGPIDERALEFERFELLSDGLAPRTVGEGSCTCSMTGFDEHERKSDPPTPPSRHGSPEQLASPGAPSADAAGTDVMSNLSARTPESNPGDPEDRKLICATRVQVNEEKEAHVGTGGGDDGGQNIAAFPTTIERPDANPRYERWARFENGNISPPPAGNNATDTSDGRSSKRLTRGDEIEEIFQQLNQSLKANVTKGASGGSNEKLHDALAPASFGGAIGQLVENVPVIDSILDDLLTFSKQLLRKQQLAQERQRLAAAVSTERPPTEAAIAETTDGLASRAKAQLAEINDDNLINLLADGNDAGKEDVDDRRDAVDKSRNNEREDNDSDAATHRERPGGSIEGENENAKTPANNDQHSNQLHGPGDASVEEDENWNVPAPQEDIFTNVAIFNWNPLDVYQQHGLFMIDPRFALADMRAVSPAHPHSSEPPLRPLPIVPEELDTPDTGDDEKNDSDTRRPHQQPGASIASDGLVKEHERDAINNSLTMAADEVANVKFPLHQTRAHGQSFPAAPATSSVAAANWKMNTCRNYCQDSDDPLTTTGSDRQTIVEHDQRDKIVQMNQVLHVYDACHVRYPLDGSDGNGTQEEHCPRATTATTPATNEPTEGIRLS</sequence>
<reference evidence="3" key="1">
    <citation type="submission" date="2024-04" db="UniProtKB">
        <authorList>
            <consortium name="EnsemblMetazoa"/>
        </authorList>
    </citation>
    <scope>IDENTIFICATION</scope>
    <source>
        <strain evidence="3">EBRO</strain>
    </source>
</reference>
<feature type="region of interest" description="Disordered" evidence="1">
    <location>
        <begin position="1585"/>
        <end position="1639"/>
    </location>
</feature>
<feature type="compositionally biased region" description="Polar residues" evidence="1">
    <location>
        <begin position="507"/>
        <end position="523"/>
    </location>
</feature>
<feature type="region of interest" description="Disordered" evidence="1">
    <location>
        <begin position="1111"/>
        <end position="1130"/>
    </location>
</feature>
<feature type="region of interest" description="Disordered" evidence="1">
    <location>
        <begin position="507"/>
        <end position="548"/>
    </location>
</feature>
<feature type="region of interest" description="Disordered" evidence="1">
    <location>
        <begin position="1464"/>
        <end position="1537"/>
    </location>
</feature>
<feature type="compositionally biased region" description="Basic and acidic residues" evidence="1">
    <location>
        <begin position="833"/>
        <end position="848"/>
    </location>
</feature>
<feature type="compositionally biased region" description="Basic residues" evidence="1">
    <location>
        <begin position="532"/>
        <end position="541"/>
    </location>
</feature>
<protein>
    <recommendedName>
        <fullName evidence="2">Zasp-like motif domain-containing protein</fullName>
    </recommendedName>
</protein>
<organism evidence="3 4">
    <name type="scientific">Anopheles atroparvus</name>
    <name type="common">European mosquito</name>
    <dbReference type="NCBI Taxonomy" id="41427"/>
    <lineage>
        <taxon>Eukaryota</taxon>
        <taxon>Metazoa</taxon>
        <taxon>Ecdysozoa</taxon>
        <taxon>Arthropoda</taxon>
        <taxon>Hexapoda</taxon>
        <taxon>Insecta</taxon>
        <taxon>Pterygota</taxon>
        <taxon>Neoptera</taxon>
        <taxon>Endopterygota</taxon>
        <taxon>Diptera</taxon>
        <taxon>Nematocera</taxon>
        <taxon>Culicoidea</taxon>
        <taxon>Culicidae</taxon>
        <taxon>Anophelinae</taxon>
        <taxon>Anopheles</taxon>
    </lineage>
</organism>
<feature type="region of interest" description="Disordered" evidence="1">
    <location>
        <begin position="1198"/>
        <end position="1237"/>
    </location>
</feature>
<name>A0AAG5D8T6_ANOAO</name>
<feature type="compositionally biased region" description="Acidic residues" evidence="1">
    <location>
        <begin position="1604"/>
        <end position="1617"/>
    </location>
</feature>
<feature type="compositionally biased region" description="Low complexity" evidence="1">
    <location>
        <begin position="1758"/>
        <end position="1770"/>
    </location>
</feature>
<feature type="region of interest" description="Disordered" evidence="1">
    <location>
        <begin position="374"/>
        <end position="493"/>
    </location>
</feature>
<feature type="compositionally biased region" description="Basic and acidic residues" evidence="1">
    <location>
        <begin position="796"/>
        <end position="809"/>
    </location>
</feature>
<dbReference type="SMART" id="SM00735">
    <property type="entry name" value="ZM"/>
    <property type="match status" value="1"/>
</dbReference>
<feature type="compositionally biased region" description="Low complexity" evidence="1">
    <location>
        <begin position="76"/>
        <end position="85"/>
    </location>
</feature>
<dbReference type="InterPro" id="IPR006643">
    <property type="entry name" value="Zasp-like_motif"/>
</dbReference>
<feature type="compositionally biased region" description="Basic and acidic residues" evidence="1">
    <location>
        <begin position="260"/>
        <end position="269"/>
    </location>
</feature>
<proteinExistence type="predicted"/>
<feature type="region of interest" description="Disordered" evidence="1">
    <location>
        <begin position="1311"/>
        <end position="1336"/>
    </location>
</feature>
<feature type="region of interest" description="Disordered" evidence="1">
    <location>
        <begin position="1744"/>
        <end position="1776"/>
    </location>
</feature>
<feature type="compositionally biased region" description="Low complexity" evidence="1">
    <location>
        <begin position="811"/>
        <end position="820"/>
    </location>
</feature>
<feature type="region of interest" description="Disordered" evidence="1">
    <location>
        <begin position="65"/>
        <end position="159"/>
    </location>
</feature>
<feature type="compositionally biased region" description="Basic and acidic residues" evidence="1">
    <location>
        <begin position="775"/>
        <end position="784"/>
    </location>
</feature>
<dbReference type="EnsemblMetazoa" id="ENSAATROPT008111">
    <property type="protein sequence ID" value="ENSAATROPP007284"/>
    <property type="gene ID" value="ENSAATROPG006591"/>
</dbReference>
<evidence type="ECO:0000259" key="2">
    <source>
        <dbReference type="SMART" id="SM00735"/>
    </source>
</evidence>
<evidence type="ECO:0000313" key="3">
    <source>
        <dbReference type="EnsemblMetazoa" id="ENSAATROPP007284"/>
    </source>
</evidence>
<accession>A0AAG5D8T6</accession>
<dbReference type="InterPro" id="IPR031847">
    <property type="entry name" value="PDLI1-4/Zasp-like_mid"/>
</dbReference>
<evidence type="ECO:0000313" key="4">
    <source>
        <dbReference type="Proteomes" id="UP000075880"/>
    </source>
</evidence>
<feature type="compositionally biased region" description="Basic residues" evidence="1">
    <location>
        <begin position="106"/>
        <end position="116"/>
    </location>
</feature>
<feature type="compositionally biased region" description="Basic and acidic residues" evidence="1">
    <location>
        <begin position="471"/>
        <end position="488"/>
    </location>
</feature>
<feature type="compositionally biased region" description="Low complexity" evidence="1">
    <location>
        <begin position="1226"/>
        <end position="1237"/>
    </location>
</feature>
<feature type="compositionally biased region" description="Polar residues" evidence="1">
    <location>
        <begin position="1513"/>
        <end position="1526"/>
    </location>
</feature>
<feature type="region of interest" description="Disordered" evidence="1">
    <location>
        <begin position="752"/>
        <end position="915"/>
    </location>
</feature>
<feature type="region of interest" description="Disordered" evidence="1">
    <location>
        <begin position="1005"/>
        <end position="1049"/>
    </location>
</feature>
<feature type="compositionally biased region" description="Polar residues" evidence="1">
    <location>
        <begin position="451"/>
        <end position="468"/>
    </location>
</feature>
<feature type="region of interest" description="Disordered" evidence="1">
    <location>
        <begin position="234"/>
        <end position="279"/>
    </location>
</feature>
<feature type="region of interest" description="Disordered" evidence="1">
    <location>
        <begin position="620"/>
        <end position="643"/>
    </location>
</feature>